<accession>A0A3R9RX19</accession>
<dbReference type="EMBL" id="RFEW01000021">
    <property type="protein sequence ID" value="RSO55259.1"/>
    <property type="molecule type" value="Genomic_DNA"/>
</dbReference>
<dbReference type="InterPro" id="IPR036162">
    <property type="entry name" value="Resolvase-like_N_sf"/>
</dbReference>
<dbReference type="Pfam" id="PF00239">
    <property type="entry name" value="Resolvase"/>
    <property type="match status" value="1"/>
</dbReference>
<dbReference type="Proteomes" id="UP000271320">
    <property type="component" value="Unassembled WGS sequence"/>
</dbReference>
<dbReference type="Gene3D" id="3.40.50.1390">
    <property type="entry name" value="Resolvase, N-terminal catalytic domain"/>
    <property type="match status" value="1"/>
</dbReference>
<dbReference type="RefSeq" id="WP_005071105.1">
    <property type="nucleotide sequence ID" value="NZ_BKDB01000030.1"/>
</dbReference>
<dbReference type="AlphaFoldDB" id="A0A3R9RX19"/>
<comment type="caution">
    <text evidence="2">The sequence shown here is derived from an EMBL/GenBank/DDBJ whole genome shotgun (WGS) entry which is preliminary data.</text>
</comment>
<dbReference type="InterPro" id="IPR006119">
    <property type="entry name" value="Resolv_N"/>
</dbReference>
<sequence>MRIYAYIRVNCSIENIEEEKESFISLLNSFDYKIHPKRVIFELVSVDKPITLRTIFLNLINYSLEEDDFLIVKGIDCLGSSFTEILSSIKLIERKKIKLIILDYFNCEFEDDIKNNFIHFIEICINFEKLFLIDCVGQKKSSLSRKGGRPEKLSNDQKQDVINKFKKGFSVYSLAKDLAVSRTVIQRIIKKSDN</sequence>
<evidence type="ECO:0000259" key="1">
    <source>
        <dbReference type="Pfam" id="PF00239"/>
    </source>
</evidence>
<name>A0A3R9RX19_ACIPI</name>
<protein>
    <submittedName>
        <fullName evidence="2">Resolvase</fullName>
    </submittedName>
</protein>
<dbReference type="GO" id="GO:0003677">
    <property type="term" value="F:DNA binding"/>
    <property type="evidence" value="ECO:0007669"/>
    <property type="project" value="InterPro"/>
</dbReference>
<gene>
    <name evidence="2" type="ORF">EA752_18160</name>
</gene>
<dbReference type="Gene3D" id="1.10.10.10">
    <property type="entry name" value="Winged helix-like DNA-binding domain superfamily/Winged helix DNA-binding domain"/>
    <property type="match status" value="1"/>
</dbReference>
<reference evidence="2 3" key="1">
    <citation type="submission" date="2018-10" db="EMBL/GenBank/DDBJ databases">
        <title>GWAS and RNA-Seq identify cryptic mechanisms of antimicrobial resistance in Acinetobacter baumannii.</title>
        <authorList>
            <person name="Sahl J.W."/>
        </authorList>
    </citation>
    <scope>NUCLEOTIDE SEQUENCE [LARGE SCALE GENOMIC DNA]</scope>
    <source>
        <strain evidence="2 3">TG41884</strain>
    </source>
</reference>
<feature type="domain" description="Resolvase/invertase-type recombinase catalytic" evidence="1">
    <location>
        <begin position="4"/>
        <end position="132"/>
    </location>
</feature>
<evidence type="ECO:0000313" key="2">
    <source>
        <dbReference type="EMBL" id="RSO55259.1"/>
    </source>
</evidence>
<organism evidence="2 3">
    <name type="scientific">Acinetobacter pittii</name>
    <name type="common">Acinetobacter genomosp. 3</name>
    <dbReference type="NCBI Taxonomy" id="48296"/>
    <lineage>
        <taxon>Bacteria</taxon>
        <taxon>Pseudomonadati</taxon>
        <taxon>Pseudomonadota</taxon>
        <taxon>Gammaproteobacteria</taxon>
        <taxon>Moraxellales</taxon>
        <taxon>Moraxellaceae</taxon>
        <taxon>Acinetobacter</taxon>
        <taxon>Acinetobacter calcoaceticus/baumannii complex</taxon>
    </lineage>
</organism>
<dbReference type="SUPFAM" id="SSF53041">
    <property type="entry name" value="Resolvase-like"/>
    <property type="match status" value="1"/>
</dbReference>
<proteinExistence type="predicted"/>
<dbReference type="GO" id="GO:0000150">
    <property type="term" value="F:DNA strand exchange activity"/>
    <property type="evidence" value="ECO:0007669"/>
    <property type="project" value="InterPro"/>
</dbReference>
<evidence type="ECO:0000313" key="3">
    <source>
        <dbReference type="Proteomes" id="UP000271320"/>
    </source>
</evidence>
<dbReference type="InterPro" id="IPR036388">
    <property type="entry name" value="WH-like_DNA-bd_sf"/>
</dbReference>